<organism evidence="1 2">
    <name type="scientific">Obba rivulosa</name>
    <dbReference type="NCBI Taxonomy" id="1052685"/>
    <lineage>
        <taxon>Eukaryota</taxon>
        <taxon>Fungi</taxon>
        <taxon>Dikarya</taxon>
        <taxon>Basidiomycota</taxon>
        <taxon>Agaricomycotina</taxon>
        <taxon>Agaricomycetes</taxon>
        <taxon>Polyporales</taxon>
        <taxon>Gelatoporiaceae</taxon>
        <taxon>Obba</taxon>
    </lineage>
</organism>
<evidence type="ECO:0000313" key="1">
    <source>
        <dbReference type="EMBL" id="OCH84662.1"/>
    </source>
</evidence>
<dbReference type="Proteomes" id="UP000250043">
    <property type="component" value="Unassembled WGS sequence"/>
</dbReference>
<accession>A0A8E2AMH2</accession>
<dbReference type="EMBL" id="KV722648">
    <property type="protein sequence ID" value="OCH84662.1"/>
    <property type="molecule type" value="Genomic_DNA"/>
</dbReference>
<dbReference type="AlphaFoldDB" id="A0A8E2AMH2"/>
<sequence length="331" mass="36738">MAHVPLILPAVPVYGSAGEYTELGIKGTIGEVLAISMRIARDTEIDSVLNTCFRQSTEIPMLRAASHCALLAGVIVQLYDSSTIFVSVFNIAMSSAIIPEDQLSRWRGVRPRLEKFFEDALHAATVAEEKLTNVLSNTCREGEAHLHLPHTTFGTCGYGRRIAPCCHNHMHSTCGKCTQRLMDSHMVVQSFWVWDSYLYKRFAHDIFPNTQAALMLCFSAYGLYNTWLKRGHREHILSADVTALLRFAQINKLAIKRLQLLVDHATEETLEHAETSPSRVHLEACMRSALVYVQAIQASSGDLAAISLFASSRSGELLLTDVSDEFAVNTV</sequence>
<gene>
    <name evidence="1" type="ORF">OBBRIDRAFT_829349</name>
</gene>
<keyword evidence="2" id="KW-1185">Reference proteome</keyword>
<reference evidence="1 2" key="1">
    <citation type="submission" date="2016-07" db="EMBL/GenBank/DDBJ databases">
        <title>Draft genome of the white-rot fungus Obba rivulosa 3A-2.</title>
        <authorList>
            <consortium name="DOE Joint Genome Institute"/>
            <person name="Miettinen O."/>
            <person name="Riley R."/>
            <person name="Acob R."/>
            <person name="Barry K."/>
            <person name="Cullen D."/>
            <person name="De Vries R."/>
            <person name="Hainaut M."/>
            <person name="Hatakka A."/>
            <person name="Henrissat B."/>
            <person name="Hilden K."/>
            <person name="Kuo R."/>
            <person name="Labutti K."/>
            <person name="Lipzen A."/>
            <person name="Makela M.R."/>
            <person name="Sandor L."/>
            <person name="Spatafora J.W."/>
            <person name="Grigoriev I.V."/>
            <person name="Hibbett D.S."/>
        </authorList>
    </citation>
    <scope>NUCLEOTIDE SEQUENCE [LARGE SCALE GENOMIC DNA]</scope>
    <source>
        <strain evidence="1 2">3A-2</strain>
    </source>
</reference>
<proteinExistence type="predicted"/>
<name>A0A8E2AMH2_9APHY</name>
<protein>
    <submittedName>
        <fullName evidence="1">Uncharacterized protein</fullName>
    </submittedName>
</protein>
<evidence type="ECO:0000313" key="2">
    <source>
        <dbReference type="Proteomes" id="UP000250043"/>
    </source>
</evidence>